<dbReference type="PROSITE" id="PS50893">
    <property type="entry name" value="ABC_TRANSPORTER_2"/>
    <property type="match status" value="1"/>
</dbReference>
<organism evidence="5 6">
    <name type="scientific">Actinotignum sanguinis</name>
    <dbReference type="NCBI Taxonomy" id="1445614"/>
    <lineage>
        <taxon>Bacteria</taxon>
        <taxon>Bacillati</taxon>
        <taxon>Actinomycetota</taxon>
        <taxon>Actinomycetes</taxon>
        <taxon>Actinomycetales</taxon>
        <taxon>Actinomycetaceae</taxon>
        <taxon>Actinotignum</taxon>
    </lineage>
</organism>
<dbReference type="InterPro" id="IPR017871">
    <property type="entry name" value="ABC_transporter-like_CS"/>
</dbReference>
<evidence type="ECO:0000256" key="3">
    <source>
        <dbReference type="ARBA" id="ARBA00022840"/>
    </source>
</evidence>
<comment type="caution">
    <text evidence="5">The sequence shown here is derived from an EMBL/GenBank/DDBJ whole genome shotgun (WGS) entry which is preliminary data.</text>
</comment>
<keyword evidence="6" id="KW-1185">Reference proteome</keyword>
<dbReference type="InterPro" id="IPR027417">
    <property type="entry name" value="P-loop_NTPase"/>
</dbReference>
<keyword evidence="2" id="KW-0547">Nucleotide-binding</keyword>
<dbReference type="RefSeq" id="WP_016443232.1">
    <property type="nucleotide sequence ID" value="NZ_JARBHI010000029.1"/>
</dbReference>
<dbReference type="PROSITE" id="PS00211">
    <property type="entry name" value="ABC_TRANSPORTER_1"/>
    <property type="match status" value="1"/>
</dbReference>
<evidence type="ECO:0000259" key="4">
    <source>
        <dbReference type="PROSITE" id="PS50893"/>
    </source>
</evidence>
<reference evidence="5 6" key="1">
    <citation type="submission" date="2023-02" db="EMBL/GenBank/DDBJ databases">
        <title>Defining the Infant Male Urobiome and Moving Towards Mechanisms in Urobiome Research.</title>
        <authorList>
            <person name="Reasoner S."/>
            <person name="Flores V."/>
            <person name="Van Horn G."/>
            <person name="Morales G."/>
            <person name="Peard L."/>
            <person name="Abelson B."/>
            <person name="Manuel C."/>
            <person name="Lee J."/>
            <person name="Baker B."/>
            <person name="Williams T."/>
            <person name="Schmitz J."/>
            <person name="Clayton D."/>
            <person name="Hadjifrangiskou M."/>
        </authorList>
    </citation>
    <scope>NUCLEOTIDE SEQUENCE [LARGE SCALE GENOMIC DNA]</scope>
    <source>
        <strain evidence="5 6">AS1053</strain>
    </source>
</reference>
<dbReference type="EMBL" id="JARBHI010000029">
    <property type="protein sequence ID" value="MDE1657188.1"/>
    <property type="molecule type" value="Genomic_DNA"/>
</dbReference>
<dbReference type="InterPro" id="IPR051782">
    <property type="entry name" value="ABC_Transporter_VariousFunc"/>
</dbReference>
<dbReference type="GO" id="GO:0005524">
    <property type="term" value="F:ATP binding"/>
    <property type="evidence" value="ECO:0007669"/>
    <property type="project" value="UniProtKB-KW"/>
</dbReference>
<dbReference type="Pfam" id="PF00005">
    <property type="entry name" value="ABC_tran"/>
    <property type="match status" value="1"/>
</dbReference>
<keyword evidence="1" id="KW-0813">Transport</keyword>
<dbReference type="PANTHER" id="PTHR42939:SF1">
    <property type="entry name" value="ABC TRANSPORTER ATP-BINDING PROTEIN ALBC-RELATED"/>
    <property type="match status" value="1"/>
</dbReference>
<dbReference type="SUPFAM" id="SSF52540">
    <property type="entry name" value="P-loop containing nucleoside triphosphate hydrolases"/>
    <property type="match status" value="1"/>
</dbReference>
<feature type="domain" description="ABC transporter" evidence="4">
    <location>
        <begin position="2"/>
        <end position="229"/>
    </location>
</feature>
<dbReference type="SMART" id="SM00382">
    <property type="entry name" value="AAA"/>
    <property type="match status" value="1"/>
</dbReference>
<dbReference type="PANTHER" id="PTHR42939">
    <property type="entry name" value="ABC TRANSPORTER ATP-BINDING PROTEIN ALBC-RELATED"/>
    <property type="match status" value="1"/>
</dbReference>
<proteinExistence type="predicted"/>
<protein>
    <submittedName>
        <fullName evidence="5">ATP-binding cassette domain-containing protein</fullName>
    </submittedName>
</protein>
<name>A0ABT5V894_9ACTO</name>
<sequence length="341" mass="36507">MLSVENISKSFGSRKVLQNLTFAVRPGEIFGFVGSNGAGKTTAMRIMLGLLSKDSGQVTWNGGPIDFAARQRIGYMPEERGLYPKMPVDKQLMYFARLHGMSPDAARAAMERWTDRLGVGSRQEDAVQKLSLGNQQRVQLAAALIHDPELLILDEPFSGLDPVAVRTMSETLRQKADEGVPVIFSSHQLDLVERLCDSVGILAGGNIVARGTVDELRNAGNPPYALAVRAAEATLRTALTQAGFTVQPDPLAGTSEAPLSAGITRVLVETPAAAGTADPTAALLNAAQQAGTVVEFAQRRPHLTELFRDVVQVPSTEEEGDAATTKKKRGLFGSLFGKKAK</sequence>
<accession>A0ABT5V894</accession>
<dbReference type="Proteomes" id="UP001219297">
    <property type="component" value="Unassembled WGS sequence"/>
</dbReference>
<evidence type="ECO:0000313" key="5">
    <source>
        <dbReference type="EMBL" id="MDE1657188.1"/>
    </source>
</evidence>
<evidence type="ECO:0000313" key="6">
    <source>
        <dbReference type="Proteomes" id="UP001219297"/>
    </source>
</evidence>
<keyword evidence="3 5" id="KW-0067">ATP-binding</keyword>
<dbReference type="InterPro" id="IPR003593">
    <property type="entry name" value="AAA+_ATPase"/>
</dbReference>
<dbReference type="Gene3D" id="3.40.50.300">
    <property type="entry name" value="P-loop containing nucleotide triphosphate hydrolases"/>
    <property type="match status" value="1"/>
</dbReference>
<dbReference type="InterPro" id="IPR003439">
    <property type="entry name" value="ABC_transporter-like_ATP-bd"/>
</dbReference>
<gene>
    <name evidence="5" type="ORF">PWJ81_08925</name>
</gene>
<evidence type="ECO:0000256" key="2">
    <source>
        <dbReference type="ARBA" id="ARBA00022741"/>
    </source>
</evidence>
<evidence type="ECO:0000256" key="1">
    <source>
        <dbReference type="ARBA" id="ARBA00022448"/>
    </source>
</evidence>